<feature type="transmembrane region" description="Helical" evidence="7">
    <location>
        <begin position="386"/>
        <end position="404"/>
    </location>
</feature>
<keyword evidence="3 7" id="KW-0812">Transmembrane</keyword>
<keyword evidence="10" id="KW-1185">Reference proteome</keyword>
<keyword evidence="4 7" id="KW-1133">Transmembrane helix</keyword>
<feature type="transmembrane region" description="Helical" evidence="7">
    <location>
        <begin position="444"/>
        <end position="461"/>
    </location>
</feature>
<dbReference type="InterPro" id="IPR020846">
    <property type="entry name" value="MFS_dom"/>
</dbReference>
<organism evidence="9 10">
    <name type="scientific">Diaporthe helianthi</name>
    <dbReference type="NCBI Taxonomy" id="158607"/>
    <lineage>
        <taxon>Eukaryota</taxon>
        <taxon>Fungi</taxon>
        <taxon>Dikarya</taxon>
        <taxon>Ascomycota</taxon>
        <taxon>Pezizomycotina</taxon>
        <taxon>Sordariomycetes</taxon>
        <taxon>Sordariomycetidae</taxon>
        <taxon>Diaporthales</taxon>
        <taxon>Diaporthaceae</taxon>
        <taxon>Diaporthe</taxon>
    </lineage>
</organism>
<feature type="transmembrane region" description="Helical" evidence="7">
    <location>
        <begin position="355"/>
        <end position="374"/>
    </location>
</feature>
<dbReference type="FunFam" id="1.20.1250.20:FF:000068">
    <property type="entry name" value="MFS general substrate transporter"/>
    <property type="match status" value="1"/>
</dbReference>
<name>A0A2P5I8V6_DIAHE</name>
<evidence type="ECO:0000256" key="1">
    <source>
        <dbReference type="ARBA" id="ARBA00004141"/>
    </source>
</evidence>
<gene>
    <name evidence="9" type="ORF">DHEL01_v202660</name>
</gene>
<dbReference type="Proteomes" id="UP000094444">
    <property type="component" value="Unassembled WGS sequence"/>
</dbReference>
<proteinExistence type="predicted"/>
<feature type="transmembrane region" description="Helical" evidence="7">
    <location>
        <begin position="203"/>
        <end position="223"/>
    </location>
</feature>
<feature type="transmembrane region" description="Helical" evidence="7">
    <location>
        <begin position="318"/>
        <end position="343"/>
    </location>
</feature>
<feature type="region of interest" description="Disordered" evidence="6">
    <location>
        <begin position="1"/>
        <end position="38"/>
    </location>
</feature>
<evidence type="ECO:0000256" key="5">
    <source>
        <dbReference type="ARBA" id="ARBA00023136"/>
    </source>
</evidence>
<dbReference type="GO" id="GO:0022857">
    <property type="term" value="F:transmembrane transporter activity"/>
    <property type="evidence" value="ECO:0007669"/>
    <property type="project" value="InterPro"/>
</dbReference>
<dbReference type="PROSITE" id="PS50850">
    <property type="entry name" value="MFS"/>
    <property type="match status" value="1"/>
</dbReference>
<evidence type="ECO:0000313" key="10">
    <source>
        <dbReference type="Proteomes" id="UP000094444"/>
    </source>
</evidence>
<accession>A0A2P5I8V6</accession>
<evidence type="ECO:0000256" key="2">
    <source>
        <dbReference type="ARBA" id="ARBA00022448"/>
    </source>
</evidence>
<dbReference type="Gene3D" id="1.20.1250.20">
    <property type="entry name" value="MFS general substrate transporter like domains"/>
    <property type="match status" value="2"/>
</dbReference>
<sequence>MASPDRFQNEKADIAQDEFTISTVSGNPPHNHHNRHPRAKDEIDRIDVLATAEGTTLDSFKHLDEKAILRKMDLRLIPMLSLLYLLSFLDRGNIGNAKIEGLQEDLGMRSYEYNWCLTAFFFTYAAFEVPSNLLLKKLRPSRWLPIIMVAWGTVMTLMGIVRNYQGLLAARLFLGVTEAGLYPGVAYYLTMWYCRHEIQFRQALFFSAASVAGAFSGLLAFGISKMDGVGNLEGWRWIFILEGIATVIAAVTAFFLLHDFPETAKFLTEEERAFVVFRLKYQGQSAKLGGAGTRATQVAEADEFQWKYVRQAFMDWQIWVNIFVYWGIVCPLYGTSLFLPTIIKNLGYTSSTAQLMTVPIYIVAAILAVIFAYLSDRVGKRSPFIIAFLCVMIIGFATCISTDPTKHPRVVYGGVFIIVCSIYPSFPGNIAWLSNNLAGGYKRSAGMAIQIGVGNLGGAMASNFYRQPDSPRYILGHGLELGFVCLGILAAVVLNVSYAAIYKRREKKLAEGGEGGFDSRELSELGDKAYTFRYMH</sequence>
<dbReference type="OrthoDB" id="2962993at2759"/>
<dbReference type="SUPFAM" id="SSF103473">
    <property type="entry name" value="MFS general substrate transporter"/>
    <property type="match status" value="1"/>
</dbReference>
<keyword evidence="2" id="KW-0813">Transport</keyword>
<comment type="caution">
    <text evidence="9">The sequence shown here is derived from an EMBL/GenBank/DDBJ whole genome shotgun (WGS) entry which is preliminary data.</text>
</comment>
<feature type="transmembrane region" description="Helical" evidence="7">
    <location>
        <begin position="410"/>
        <end position="432"/>
    </location>
</feature>
<feature type="transmembrane region" description="Helical" evidence="7">
    <location>
        <begin position="167"/>
        <end position="191"/>
    </location>
</feature>
<evidence type="ECO:0000256" key="6">
    <source>
        <dbReference type="SAM" id="MobiDB-lite"/>
    </source>
</evidence>
<dbReference type="AlphaFoldDB" id="A0A2P5I8V6"/>
<dbReference type="PANTHER" id="PTHR43791">
    <property type="entry name" value="PERMEASE-RELATED"/>
    <property type="match status" value="1"/>
</dbReference>
<feature type="domain" description="Major facilitator superfamily (MFS) profile" evidence="8">
    <location>
        <begin position="76"/>
        <end position="505"/>
    </location>
</feature>
<evidence type="ECO:0000313" key="9">
    <source>
        <dbReference type="EMBL" id="POS78947.1"/>
    </source>
</evidence>
<feature type="transmembrane region" description="Helical" evidence="7">
    <location>
        <begin position="481"/>
        <end position="501"/>
    </location>
</feature>
<keyword evidence="5 7" id="KW-0472">Membrane</keyword>
<dbReference type="InterPro" id="IPR011701">
    <property type="entry name" value="MFS"/>
</dbReference>
<dbReference type="FunFam" id="1.20.1250.20:FF:000034">
    <property type="entry name" value="MFS general substrate transporter"/>
    <property type="match status" value="1"/>
</dbReference>
<evidence type="ECO:0000259" key="8">
    <source>
        <dbReference type="PROSITE" id="PS50850"/>
    </source>
</evidence>
<dbReference type="InParanoid" id="A0A2P5I8V6"/>
<dbReference type="InterPro" id="IPR036259">
    <property type="entry name" value="MFS_trans_sf"/>
</dbReference>
<dbReference type="FunCoup" id="A0A2P5I8V6">
    <property type="interactions" value="190"/>
</dbReference>
<dbReference type="Pfam" id="PF07690">
    <property type="entry name" value="MFS_1"/>
    <property type="match status" value="1"/>
</dbReference>
<comment type="subcellular location">
    <subcellularLocation>
        <location evidence="1">Membrane</location>
        <topology evidence="1">Multi-pass membrane protein</topology>
    </subcellularLocation>
</comment>
<protein>
    <recommendedName>
        <fullName evidence="8">Major facilitator superfamily (MFS) profile domain-containing protein</fullName>
    </recommendedName>
</protein>
<evidence type="ECO:0000256" key="3">
    <source>
        <dbReference type="ARBA" id="ARBA00022692"/>
    </source>
</evidence>
<feature type="transmembrane region" description="Helical" evidence="7">
    <location>
        <begin position="235"/>
        <end position="257"/>
    </location>
</feature>
<dbReference type="CDD" id="cd17327">
    <property type="entry name" value="MFS_FEN2_like"/>
    <property type="match status" value="1"/>
</dbReference>
<reference evidence="9" key="1">
    <citation type="submission" date="2017-09" db="EMBL/GenBank/DDBJ databases">
        <title>Polyketide synthases of a Diaporthe helianthi virulent isolate.</title>
        <authorList>
            <person name="Baroncelli R."/>
        </authorList>
    </citation>
    <scope>NUCLEOTIDE SEQUENCE [LARGE SCALE GENOMIC DNA]</scope>
    <source>
        <strain evidence="9">7/96</strain>
    </source>
</reference>
<dbReference type="PANTHER" id="PTHR43791:SF18">
    <property type="entry name" value="NICOTINIC ACID TRANSPORTER TNA1, PUTATIVE (AFU_ORTHOLOGUE AFUA_3G03820)-RELATED"/>
    <property type="match status" value="1"/>
</dbReference>
<evidence type="ECO:0000256" key="7">
    <source>
        <dbReference type="SAM" id="Phobius"/>
    </source>
</evidence>
<dbReference type="GO" id="GO:0016020">
    <property type="term" value="C:membrane"/>
    <property type="evidence" value="ECO:0007669"/>
    <property type="project" value="UniProtKB-SubCell"/>
</dbReference>
<dbReference type="EMBL" id="MAVT02000148">
    <property type="protein sequence ID" value="POS78947.1"/>
    <property type="molecule type" value="Genomic_DNA"/>
</dbReference>
<evidence type="ECO:0000256" key="4">
    <source>
        <dbReference type="ARBA" id="ARBA00022989"/>
    </source>
</evidence>
<feature type="transmembrane region" description="Helical" evidence="7">
    <location>
        <begin position="143"/>
        <end position="161"/>
    </location>
</feature>